<evidence type="ECO:0008006" key="3">
    <source>
        <dbReference type="Google" id="ProtNLM"/>
    </source>
</evidence>
<proteinExistence type="predicted"/>
<gene>
    <name evidence="1" type="ORF">NBRC116591_38200</name>
</gene>
<dbReference type="EMBL" id="BAABWN010000018">
    <property type="protein sequence ID" value="GAA6170008.1"/>
    <property type="molecule type" value="Genomic_DNA"/>
</dbReference>
<dbReference type="Proteomes" id="UP001465153">
    <property type="component" value="Unassembled WGS sequence"/>
</dbReference>
<evidence type="ECO:0000313" key="1">
    <source>
        <dbReference type="EMBL" id="GAA6170008.1"/>
    </source>
</evidence>
<keyword evidence="2" id="KW-1185">Reference proteome</keyword>
<name>A0ABQ0AEE1_9GAMM</name>
<reference evidence="1 2" key="1">
    <citation type="submission" date="2024-04" db="EMBL/GenBank/DDBJ databases">
        <title>Draft genome sequence of Sessilibacter corallicola NBRC 116591.</title>
        <authorList>
            <person name="Miyakawa T."/>
            <person name="Kusuya Y."/>
            <person name="Miura T."/>
        </authorList>
    </citation>
    <scope>NUCLEOTIDE SEQUENCE [LARGE SCALE GENOMIC DNA]</scope>
    <source>
        <strain evidence="1 2">KU-00831-HH</strain>
    </source>
</reference>
<organism evidence="1 2">
    <name type="scientific">Sessilibacter corallicola</name>
    <dbReference type="NCBI Taxonomy" id="2904075"/>
    <lineage>
        <taxon>Bacteria</taxon>
        <taxon>Pseudomonadati</taxon>
        <taxon>Pseudomonadota</taxon>
        <taxon>Gammaproteobacteria</taxon>
        <taxon>Cellvibrionales</taxon>
        <taxon>Cellvibrionaceae</taxon>
        <taxon>Sessilibacter</taxon>
    </lineage>
</organism>
<dbReference type="RefSeq" id="WP_353304373.1">
    <property type="nucleotide sequence ID" value="NZ_BAABWN010000018.1"/>
</dbReference>
<sequence length="171" mass="19597">MMKLIKLPIFIVLVMLGACESIKPSYIEKPYVSDKKIEYWNRLVGTWKGEKELEGGAHVEWIIDRESDGTFRIVFRTTDKNGKVDTSTEYGQWGVSDNIYFSITDARQVGDEIQRTDRRNPYYYDAYRVIEATDSIFHIETIIGREASIVKKIADGEGFTSETGSANKSNY</sequence>
<dbReference type="PROSITE" id="PS51257">
    <property type="entry name" value="PROKAR_LIPOPROTEIN"/>
    <property type="match status" value="1"/>
</dbReference>
<protein>
    <recommendedName>
        <fullName evidence="3">Lipoprotein</fullName>
    </recommendedName>
</protein>
<accession>A0ABQ0AEE1</accession>
<evidence type="ECO:0000313" key="2">
    <source>
        <dbReference type="Proteomes" id="UP001465153"/>
    </source>
</evidence>
<comment type="caution">
    <text evidence="1">The sequence shown here is derived from an EMBL/GenBank/DDBJ whole genome shotgun (WGS) entry which is preliminary data.</text>
</comment>